<proteinExistence type="inferred from homology"/>
<evidence type="ECO:0000256" key="9">
    <source>
        <dbReference type="ARBA" id="ARBA00022824"/>
    </source>
</evidence>
<evidence type="ECO:0000256" key="3">
    <source>
        <dbReference type="ARBA" id="ARBA00004922"/>
    </source>
</evidence>
<evidence type="ECO:0000256" key="14">
    <source>
        <dbReference type="SAM" id="MobiDB-lite"/>
    </source>
</evidence>
<dbReference type="FunFam" id="3.90.550.10:FF:000131">
    <property type="entry name" value="Glycosyl transferase"/>
    <property type="match status" value="1"/>
</dbReference>
<name>A0A6G9YSV8_9NOCA</name>
<evidence type="ECO:0000256" key="10">
    <source>
        <dbReference type="ARBA" id="ARBA00022968"/>
    </source>
</evidence>
<keyword evidence="19" id="KW-1185">Reference proteome</keyword>
<dbReference type="PANTHER" id="PTHR10859">
    <property type="entry name" value="GLYCOSYL TRANSFERASE"/>
    <property type="match status" value="1"/>
</dbReference>
<dbReference type="SUPFAM" id="SSF53448">
    <property type="entry name" value="Nucleotide-diphospho-sugar transferases"/>
    <property type="match status" value="1"/>
</dbReference>
<evidence type="ECO:0000256" key="1">
    <source>
        <dbReference type="ARBA" id="ARBA00004141"/>
    </source>
</evidence>
<evidence type="ECO:0000313" key="19">
    <source>
        <dbReference type="Proteomes" id="UP000503540"/>
    </source>
</evidence>
<evidence type="ECO:0000256" key="2">
    <source>
        <dbReference type="ARBA" id="ARBA00004389"/>
    </source>
</evidence>
<dbReference type="Pfam" id="PF04138">
    <property type="entry name" value="GtrA_DPMS_TM"/>
    <property type="match status" value="1"/>
</dbReference>
<dbReference type="EC" id="2.4.1.117" evidence="5"/>
<comment type="catalytic activity">
    <reaction evidence="13">
        <text>a di-trans,poly-cis-dolichyl phosphate + UDP-alpha-D-glucose = a di-trans,poly-cis-dolichyl beta-D-glucosyl phosphate + UDP</text>
        <dbReference type="Rhea" id="RHEA:15401"/>
        <dbReference type="Rhea" id="RHEA-COMP:19498"/>
        <dbReference type="Rhea" id="RHEA-COMP:19502"/>
        <dbReference type="ChEBI" id="CHEBI:57525"/>
        <dbReference type="ChEBI" id="CHEBI:57683"/>
        <dbReference type="ChEBI" id="CHEBI:58223"/>
        <dbReference type="ChEBI" id="CHEBI:58885"/>
        <dbReference type="EC" id="2.4.1.117"/>
    </reaction>
    <physiologicalReaction direction="left-to-right" evidence="13">
        <dbReference type="Rhea" id="RHEA:15402"/>
    </physiologicalReaction>
</comment>
<protein>
    <recommendedName>
        <fullName evidence="5">dolichyl-phosphate beta-glucosyltransferase</fullName>
        <ecNumber evidence="5">2.4.1.117</ecNumber>
    </recommendedName>
</protein>
<keyword evidence="7 18" id="KW-0808">Transferase</keyword>
<dbReference type="InterPro" id="IPR007267">
    <property type="entry name" value="GtrA_DPMS_TM"/>
</dbReference>
<dbReference type="AlphaFoldDB" id="A0A6G9YSV8"/>
<dbReference type="InterPro" id="IPR035518">
    <property type="entry name" value="DPG_synthase"/>
</dbReference>
<keyword evidence="10" id="KW-0735">Signal-anchor</keyword>
<dbReference type="InterPro" id="IPR029044">
    <property type="entry name" value="Nucleotide-diphossugar_trans"/>
</dbReference>
<dbReference type="PANTHER" id="PTHR10859:SF91">
    <property type="entry name" value="DOLICHYL-PHOSPHATE BETA-GLUCOSYLTRANSFERASE"/>
    <property type="match status" value="1"/>
</dbReference>
<comment type="subcellular location">
    <subcellularLocation>
        <location evidence="2">Endoplasmic reticulum membrane</location>
        <topology evidence="2">Single-pass membrane protein</topology>
    </subcellularLocation>
    <subcellularLocation>
        <location evidence="1">Membrane</location>
        <topology evidence="1">Multi-pass membrane protein</topology>
    </subcellularLocation>
</comment>
<sequence length="561" mass="61528">MSLPRMGFRMATRSHTRSAADSPVCCSPRRPTRTGPHSIPRCTPPPRRVCRPHSWSVGLSGWSAPGWRRRCYVLGGRRPSRCPRHTEHPPGTRAADQFPGRTGEYGSGEMTTSQLRPGARRPAISQLKPSPATASVARVDPMTEAATATHRAESTKPVITPVLDVVIPVYNEEVDLGVCVRRLHEYLRDGFPFPARITIADNASTDATLQVANLLADEFENVRVVHLDAKGRGRALRAVWEHSDAQVVAYMDVDLSTDLNALLPLVAPLITGHSDLATGTRLSSSSRVVRGPKREIISRCYNLLLKASLHARFSDAQCGFKAMRSEVARQLLPLVRDGEWFFDTELLVLAERAGLRIHEVPVDWIDDPDSRVDIVDTARKDLLGIGRLLRALYTGALPLDELRRAVGREPLVPGVPLGMVGQLVRFAIVGVLSTLAYLLLYLVLQPFTGAQAANFLALLTTAIANTAANRAFTFGVRGSANVVSHQFQGLLIFGFGLALTSGSLFALHHWAPAAEVHLELFVLVLANLLATLLRFVGLRWVFRNAGARRARIVEVNREGDR</sequence>
<evidence type="ECO:0000256" key="15">
    <source>
        <dbReference type="SAM" id="Phobius"/>
    </source>
</evidence>
<evidence type="ECO:0000256" key="4">
    <source>
        <dbReference type="ARBA" id="ARBA00006739"/>
    </source>
</evidence>
<feature type="transmembrane region" description="Helical" evidence="15">
    <location>
        <begin position="423"/>
        <end position="444"/>
    </location>
</feature>
<evidence type="ECO:0000256" key="12">
    <source>
        <dbReference type="ARBA" id="ARBA00023136"/>
    </source>
</evidence>
<evidence type="ECO:0000256" key="11">
    <source>
        <dbReference type="ARBA" id="ARBA00022989"/>
    </source>
</evidence>
<evidence type="ECO:0000259" key="16">
    <source>
        <dbReference type="Pfam" id="PF00535"/>
    </source>
</evidence>
<keyword evidence="12 15" id="KW-0472">Membrane</keyword>
<comment type="pathway">
    <text evidence="3">Protein modification; protein glycosylation.</text>
</comment>
<feature type="region of interest" description="Disordered" evidence="14">
    <location>
        <begin position="1"/>
        <end position="40"/>
    </location>
</feature>
<dbReference type="GO" id="GO:0006487">
    <property type="term" value="P:protein N-linked glycosylation"/>
    <property type="evidence" value="ECO:0007669"/>
    <property type="project" value="TreeGrafter"/>
</dbReference>
<accession>A0A6G9YSV8</accession>
<dbReference type="GO" id="GO:0004581">
    <property type="term" value="F:dolichyl-phosphate beta-glucosyltransferase activity"/>
    <property type="evidence" value="ECO:0007669"/>
    <property type="project" value="UniProtKB-EC"/>
</dbReference>
<organism evidence="18 19">
    <name type="scientific">Nocardia arthritidis</name>
    <dbReference type="NCBI Taxonomy" id="228602"/>
    <lineage>
        <taxon>Bacteria</taxon>
        <taxon>Bacillati</taxon>
        <taxon>Actinomycetota</taxon>
        <taxon>Actinomycetes</taxon>
        <taxon>Mycobacteriales</taxon>
        <taxon>Nocardiaceae</taxon>
        <taxon>Nocardia</taxon>
    </lineage>
</organism>
<reference evidence="18 19" key="1">
    <citation type="journal article" date="2019" name="ACS Chem. Biol.">
        <title>Identification and Mobilization of a Cryptic Antibiotic Biosynthesis Gene Locus from a Human-Pathogenic Nocardia Isolate.</title>
        <authorList>
            <person name="Herisse M."/>
            <person name="Ishida K."/>
            <person name="Porter J.L."/>
            <person name="Howden B."/>
            <person name="Hertweck C."/>
            <person name="Stinear T.P."/>
            <person name="Pidot S.J."/>
        </authorList>
    </citation>
    <scope>NUCLEOTIDE SEQUENCE [LARGE SCALE GENOMIC DNA]</scope>
    <source>
        <strain evidence="18 19">AUSMDU00012717</strain>
    </source>
</reference>
<feature type="region of interest" description="Disordered" evidence="14">
    <location>
        <begin position="105"/>
        <end position="138"/>
    </location>
</feature>
<feature type="transmembrane region" description="Helical" evidence="15">
    <location>
        <begin position="489"/>
        <end position="508"/>
    </location>
</feature>
<dbReference type="EMBL" id="CP046172">
    <property type="protein sequence ID" value="QIS16284.1"/>
    <property type="molecule type" value="Genomic_DNA"/>
</dbReference>
<dbReference type="Gene3D" id="3.90.550.10">
    <property type="entry name" value="Spore Coat Polysaccharide Biosynthesis Protein SpsA, Chain A"/>
    <property type="match status" value="1"/>
</dbReference>
<dbReference type="CDD" id="cd04188">
    <property type="entry name" value="DPG_synthase"/>
    <property type="match status" value="1"/>
</dbReference>
<dbReference type="GO" id="GO:0000271">
    <property type="term" value="P:polysaccharide biosynthetic process"/>
    <property type="evidence" value="ECO:0007669"/>
    <property type="project" value="InterPro"/>
</dbReference>
<evidence type="ECO:0000256" key="7">
    <source>
        <dbReference type="ARBA" id="ARBA00022679"/>
    </source>
</evidence>
<dbReference type="KEGG" id="nah:F5544_42375"/>
<keyword evidence="11 15" id="KW-1133">Transmembrane helix</keyword>
<dbReference type="InterPro" id="IPR001173">
    <property type="entry name" value="Glyco_trans_2-like"/>
</dbReference>
<keyword evidence="6" id="KW-0328">Glycosyltransferase</keyword>
<feature type="transmembrane region" description="Helical" evidence="15">
    <location>
        <begin position="520"/>
        <end position="542"/>
    </location>
</feature>
<evidence type="ECO:0000256" key="5">
    <source>
        <dbReference type="ARBA" id="ARBA00012583"/>
    </source>
</evidence>
<keyword evidence="8 15" id="KW-0812">Transmembrane</keyword>
<keyword evidence="9" id="KW-0256">Endoplasmic reticulum</keyword>
<feature type="domain" description="Glycosyltransferase 2-like" evidence="16">
    <location>
        <begin position="165"/>
        <end position="331"/>
    </location>
</feature>
<dbReference type="Pfam" id="PF00535">
    <property type="entry name" value="Glycos_transf_2"/>
    <property type="match status" value="1"/>
</dbReference>
<feature type="domain" description="GtrA/DPMS transmembrane" evidence="17">
    <location>
        <begin position="425"/>
        <end position="541"/>
    </location>
</feature>
<evidence type="ECO:0000259" key="17">
    <source>
        <dbReference type="Pfam" id="PF04138"/>
    </source>
</evidence>
<dbReference type="GO" id="GO:0016020">
    <property type="term" value="C:membrane"/>
    <property type="evidence" value="ECO:0007669"/>
    <property type="project" value="UniProtKB-SubCell"/>
</dbReference>
<evidence type="ECO:0000256" key="6">
    <source>
        <dbReference type="ARBA" id="ARBA00022676"/>
    </source>
</evidence>
<gene>
    <name evidence="18" type="ORF">F5544_42375</name>
</gene>
<dbReference type="Proteomes" id="UP000503540">
    <property type="component" value="Chromosome"/>
</dbReference>
<comment type="similarity">
    <text evidence="4">Belongs to the glycosyltransferase 2 family.</text>
</comment>
<evidence type="ECO:0000313" key="18">
    <source>
        <dbReference type="EMBL" id="QIS16284.1"/>
    </source>
</evidence>
<evidence type="ECO:0000256" key="13">
    <source>
        <dbReference type="ARBA" id="ARBA00045097"/>
    </source>
</evidence>
<evidence type="ECO:0000256" key="8">
    <source>
        <dbReference type="ARBA" id="ARBA00022692"/>
    </source>
</evidence>